<accession>A0AAD1UFC1</accession>
<dbReference type="Gene3D" id="1.25.10.10">
    <property type="entry name" value="Leucine-rich Repeat Variant"/>
    <property type="match status" value="1"/>
</dbReference>
<sequence length="515" mass="60348">MSVPEYGGLSHKREQFMISLRKKAKMKKFNEKRKILWKNNVQHEEFTSVQEFIPDYFKLNPLERLQGLIAKFLDCSSDSVCQELLEILCFIVNERWNKDYEPEFMTREFAEKLMVLYEEPQNRDIVTILFNNVIYNCTEISQYWVDAILDKKFVDNLLDKLDLQVSFLEEDAECMKNSCALLANLIVSSKQIRDECVSIIHIKYKGLPLDLENIELDRLLGFPVLIEKLMFFIKNLAFNFTKENLEEVDYLCKFLSIVLLSHEVNEFSNDIKQGIINEGLECLNLIYSIEELPFNSRYSNIYPKENLVELLVDLFCEKYHKFQERAMLVIEKLIVLHLICDPCIKKVIPSIRPLISKKKGMVFLKNLVTIFPDSLSMILEEGLLYKICGQLDSANLSTKLHVIELCQGFITACDKECFDNMIYENLFYVVYQQLSRAIEPSLVKECLVLVYNMLRKEEEFCQDTDALEEFREMGGFEKLVSLTEHPNHEISDIANKFIMNFADSDEDDISTEKYH</sequence>
<keyword evidence="2" id="KW-1185">Reference proteome</keyword>
<reference evidence="1" key="1">
    <citation type="submission" date="2023-07" db="EMBL/GenBank/DDBJ databases">
        <authorList>
            <consortium name="AG Swart"/>
            <person name="Singh M."/>
            <person name="Singh A."/>
            <person name="Seah K."/>
            <person name="Emmerich C."/>
        </authorList>
    </citation>
    <scope>NUCLEOTIDE SEQUENCE</scope>
    <source>
        <strain evidence="1">DP1</strain>
    </source>
</reference>
<dbReference type="AlphaFoldDB" id="A0AAD1UFC1"/>
<dbReference type="InterPro" id="IPR016024">
    <property type="entry name" value="ARM-type_fold"/>
</dbReference>
<dbReference type="InterPro" id="IPR011989">
    <property type="entry name" value="ARM-like"/>
</dbReference>
<name>A0AAD1UFC1_EUPCR</name>
<evidence type="ECO:0000313" key="1">
    <source>
        <dbReference type="EMBL" id="CAI2365827.1"/>
    </source>
</evidence>
<gene>
    <name evidence="1" type="ORF">ECRASSUSDP1_LOCUS7109</name>
</gene>
<proteinExistence type="predicted"/>
<protein>
    <submittedName>
        <fullName evidence="1">Uncharacterized protein</fullName>
    </submittedName>
</protein>
<evidence type="ECO:0000313" key="2">
    <source>
        <dbReference type="Proteomes" id="UP001295684"/>
    </source>
</evidence>
<dbReference type="EMBL" id="CAMPGE010006913">
    <property type="protein sequence ID" value="CAI2365827.1"/>
    <property type="molecule type" value="Genomic_DNA"/>
</dbReference>
<organism evidence="1 2">
    <name type="scientific">Euplotes crassus</name>
    <dbReference type="NCBI Taxonomy" id="5936"/>
    <lineage>
        <taxon>Eukaryota</taxon>
        <taxon>Sar</taxon>
        <taxon>Alveolata</taxon>
        <taxon>Ciliophora</taxon>
        <taxon>Intramacronucleata</taxon>
        <taxon>Spirotrichea</taxon>
        <taxon>Hypotrichia</taxon>
        <taxon>Euplotida</taxon>
        <taxon>Euplotidae</taxon>
        <taxon>Moneuplotes</taxon>
    </lineage>
</organism>
<dbReference type="Proteomes" id="UP001295684">
    <property type="component" value="Unassembled WGS sequence"/>
</dbReference>
<comment type="caution">
    <text evidence="1">The sequence shown here is derived from an EMBL/GenBank/DDBJ whole genome shotgun (WGS) entry which is preliminary data.</text>
</comment>
<dbReference type="SUPFAM" id="SSF48371">
    <property type="entry name" value="ARM repeat"/>
    <property type="match status" value="1"/>
</dbReference>